<dbReference type="AlphaFoldDB" id="A0A512BI46"/>
<dbReference type="InterPro" id="IPR049712">
    <property type="entry name" value="Poly_export"/>
</dbReference>
<dbReference type="Pfam" id="PF02563">
    <property type="entry name" value="Poly_export"/>
    <property type="match status" value="1"/>
</dbReference>
<evidence type="ECO:0000259" key="5">
    <source>
        <dbReference type="Pfam" id="PF10531"/>
    </source>
</evidence>
<dbReference type="OrthoDB" id="9808948at2"/>
<dbReference type="Proteomes" id="UP000321513">
    <property type="component" value="Unassembled WGS sequence"/>
</dbReference>
<evidence type="ECO:0000256" key="3">
    <source>
        <dbReference type="SAM" id="Phobius"/>
    </source>
</evidence>
<protein>
    <submittedName>
        <fullName evidence="6">Capsule polysaccharide transporter</fullName>
    </submittedName>
</protein>
<feature type="region of interest" description="Disordered" evidence="2">
    <location>
        <begin position="54"/>
        <end position="83"/>
    </location>
</feature>
<accession>A0A512BI46</accession>
<feature type="domain" description="Soluble ligand binding" evidence="5">
    <location>
        <begin position="285"/>
        <end position="326"/>
    </location>
</feature>
<dbReference type="RefSeq" id="WP_147205726.1">
    <property type="nucleotide sequence ID" value="NZ_BJYT01000025.1"/>
</dbReference>
<gene>
    <name evidence="6" type="ORF">SAE01_41170</name>
</gene>
<dbReference type="InterPro" id="IPR019554">
    <property type="entry name" value="Soluble_ligand-bd"/>
</dbReference>
<evidence type="ECO:0000256" key="2">
    <source>
        <dbReference type="SAM" id="MobiDB-lite"/>
    </source>
</evidence>
<keyword evidence="3" id="KW-0472">Membrane</keyword>
<feature type="domain" description="Polysaccharide export protein N-terminal" evidence="4">
    <location>
        <begin position="116"/>
        <end position="181"/>
    </location>
</feature>
<dbReference type="InterPro" id="IPR003715">
    <property type="entry name" value="Poly_export_N"/>
</dbReference>
<organism evidence="6 7">
    <name type="scientific">Segetibacter aerophilus</name>
    <dbReference type="NCBI Taxonomy" id="670293"/>
    <lineage>
        <taxon>Bacteria</taxon>
        <taxon>Pseudomonadati</taxon>
        <taxon>Bacteroidota</taxon>
        <taxon>Chitinophagia</taxon>
        <taxon>Chitinophagales</taxon>
        <taxon>Chitinophagaceae</taxon>
        <taxon>Segetibacter</taxon>
    </lineage>
</organism>
<evidence type="ECO:0000313" key="7">
    <source>
        <dbReference type="Proteomes" id="UP000321513"/>
    </source>
</evidence>
<keyword evidence="1" id="KW-0732">Signal</keyword>
<dbReference type="GO" id="GO:0015159">
    <property type="term" value="F:polysaccharide transmembrane transporter activity"/>
    <property type="evidence" value="ECO:0007669"/>
    <property type="project" value="InterPro"/>
</dbReference>
<feature type="compositionally biased region" description="Basic and acidic residues" evidence="2">
    <location>
        <begin position="69"/>
        <end position="79"/>
    </location>
</feature>
<dbReference type="Pfam" id="PF10531">
    <property type="entry name" value="SLBB"/>
    <property type="match status" value="5"/>
</dbReference>
<comment type="caution">
    <text evidence="6">The sequence shown here is derived from an EMBL/GenBank/DDBJ whole genome shotgun (WGS) entry which is preliminary data.</text>
</comment>
<keyword evidence="3" id="KW-0812">Transmembrane</keyword>
<evidence type="ECO:0000313" key="6">
    <source>
        <dbReference type="EMBL" id="GEO11621.1"/>
    </source>
</evidence>
<proteinExistence type="predicted"/>
<feature type="compositionally biased region" description="Polar residues" evidence="2">
    <location>
        <begin position="57"/>
        <end position="68"/>
    </location>
</feature>
<reference evidence="6 7" key="1">
    <citation type="submission" date="2019-07" db="EMBL/GenBank/DDBJ databases">
        <title>Whole genome shotgun sequence of Segetibacter aerophilus NBRC 106135.</title>
        <authorList>
            <person name="Hosoyama A."/>
            <person name="Uohara A."/>
            <person name="Ohji S."/>
            <person name="Ichikawa N."/>
        </authorList>
    </citation>
    <scope>NUCLEOTIDE SEQUENCE [LARGE SCALE GENOMIC DNA]</scope>
    <source>
        <strain evidence="6 7">NBRC 106135</strain>
    </source>
</reference>
<dbReference type="EMBL" id="BJYT01000025">
    <property type="protein sequence ID" value="GEO11621.1"/>
    <property type="molecule type" value="Genomic_DNA"/>
</dbReference>
<dbReference type="Gene3D" id="3.30.1950.10">
    <property type="entry name" value="wza like domain"/>
    <property type="match status" value="1"/>
</dbReference>
<feature type="domain" description="Soluble ligand binding" evidence="5">
    <location>
        <begin position="367"/>
        <end position="403"/>
    </location>
</feature>
<keyword evidence="3" id="KW-1133">Transmembrane helix</keyword>
<dbReference type="PANTHER" id="PTHR33619:SF3">
    <property type="entry name" value="POLYSACCHARIDE EXPORT PROTEIN GFCE-RELATED"/>
    <property type="match status" value="1"/>
</dbReference>
<feature type="domain" description="Soluble ligand binding" evidence="5">
    <location>
        <begin position="556"/>
        <end position="600"/>
    </location>
</feature>
<feature type="transmembrane region" description="Helical" evidence="3">
    <location>
        <begin position="761"/>
        <end position="782"/>
    </location>
</feature>
<dbReference type="Gene3D" id="3.10.560.10">
    <property type="entry name" value="Outer membrane lipoprotein wza domain like"/>
    <property type="match status" value="6"/>
</dbReference>
<sequence>MSNVKSSDVTEEQLTQIKSYLSKNNLSAQQAYDLLLARGMSQAEATTLRGRLEVIGNSGSSGNTSLPEENSRGGERRVSDTSNKTIQVVNPRKIFGLEIFNNGVLSFEPNISIATPVGYVIGPNDEININIFGYQEAKYNLKVGPEGDINIPYVGVMYVAGLTIEQATARIKSRLSNAGYANIKTGLTKVSVTIGRIRSIKVTILGEAKKPGTYTLPSLATAFNALYLSGGPTEMGSMRNIEIVRNGRVAGILDIYDFLVKADQRANLLLQDQDVIRIPAYKVRVSLEGEVKRTGLFEMKANESLQTLLEFAGGFSDSAYTASITGYKVTDVENRIIDIAQNQFATYKPGRSESFVVKKILGRFINRVTISGAVYLPGDYELTEGMTLKELINKARGLKQDAYNGRGLILRSREDLTPEYLSFSPIEVVREASSNLVLRPNDRVTISSVGQLRENTTVSINGEVRNTGEYPFVENMSLKDLILLAGGFTDAAIPQRIEVARRLKTDSFNISDIKVSEVFNITSLNDLQERGSDIKLQSYDAVIVRKNPAYQPQISVSVEGEVPYPGAYVLKNKNDRISDVIKRAGGLTLQAYEQGGYVTRRNNKTLINELNSQKINTIQETLKDTSRFVEQQVERKFDQIAIDLTTILASPGSKNDLVLEEGDIITIPKEKMDVRISGQVLFPTRVVYQEKLDLKDYLGRAGGVSENARKSKIYVLYPNGNAAKTSHFLFFRSYPKITPGSEVIVPKKHEVERRRLSTGEVIGITTAITSFAGVLISLLINLK</sequence>
<evidence type="ECO:0000256" key="1">
    <source>
        <dbReference type="ARBA" id="ARBA00022729"/>
    </source>
</evidence>
<feature type="domain" description="Soluble ligand binding" evidence="5">
    <location>
        <begin position="458"/>
        <end position="504"/>
    </location>
</feature>
<evidence type="ECO:0000259" key="4">
    <source>
        <dbReference type="Pfam" id="PF02563"/>
    </source>
</evidence>
<feature type="domain" description="Soluble ligand binding" evidence="5">
    <location>
        <begin position="201"/>
        <end position="252"/>
    </location>
</feature>
<name>A0A512BI46_9BACT</name>
<dbReference type="PANTHER" id="PTHR33619">
    <property type="entry name" value="POLYSACCHARIDE EXPORT PROTEIN GFCE-RELATED"/>
    <property type="match status" value="1"/>
</dbReference>
<keyword evidence="7" id="KW-1185">Reference proteome</keyword>